<evidence type="ECO:0000313" key="2">
    <source>
        <dbReference type="EMBL" id="KAE8728938.1"/>
    </source>
</evidence>
<accession>A0A6A3CNX0</accession>
<keyword evidence="1" id="KW-1133">Transmembrane helix</keyword>
<evidence type="ECO:0000313" key="3">
    <source>
        <dbReference type="Proteomes" id="UP000436088"/>
    </source>
</evidence>
<keyword evidence="1" id="KW-0472">Membrane</keyword>
<organism evidence="2 3">
    <name type="scientific">Hibiscus syriacus</name>
    <name type="common">Rose of Sharon</name>
    <dbReference type="NCBI Taxonomy" id="106335"/>
    <lineage>
        <taxon>Eukaryota</taxon>
        <taxon>Viridiplantae</taxon>
        <taxon>Streptophyta</taxon>
        <taxon>Embryophyta</taxon>
        <taxon>Tracheophyta</taxon>
        <taxon>Spermatophyta</taxon>
        <taxon>Magnoliopsida</taxon>
        <taxon>eudicotyledons</taxon>
        <taxon>Gunneridae</taxon>
        <taxon>Pentapetalae</taxon>
        <taxon>rosids</taxon>
        <taxon>malvids</taxon>
        <taxon>Malvales</taxon>
        <taxon>Malvaceae</taxon>
        <taxon>Malvoideae</taxon>
        <taxon>Hibiscus</taxon>
    </lineage>
</organism>
<comment type="caution">
    <text evidence="2">The sequence shown here is derived from an EMBL/GenBank/DDBJ whole genome shotgun (WGS) entry which is preliminary data.</text>
</comment>
<protein>
    <submittedName>
        <fullName evidence="2">Lycopene cyclase</fullName>
    </submittedName>
</protein>
<dbReference type="Pfam" id="PF03140">
    <property type="entry name" value="DUF247"/>
    <property type="match status" value="1"/>
</dbReference>
<dbReference type="OrthoDB" id="1849062at2759"/>
<name>A0A6A3CNX0_HIBSY</name>
<dbReference type="AlphaFoldDB" id="A0A6A3CNX0"/>
<gene>
    <name evidence="2" type="ORF">F3Y22_tig00004041pilonHSYRG00043</name>
</gene>
<reference evidence="2" key="1">
    <citation type="submission" date="2019-09" db="EMBL/GenBank/DDBJ databases">
        <title>Draft genome information of white flower Hibiscus syriacus.</title>
        <authorList>
            <person name="Kim Y.-M."/>
        </authorList>
    </citation>
    <scope>NUCLEOTIDE SEQUENCE [LARGE SCALE GENOMIC DNA]</scope>
    <source>
        <strain evidence="2">YM2019G1</strain>
    </source>
</reference>
<feature type="transmembrane region" description="Helical" evidence="1">
    <location>
        <begin position="446"/>
        <end position="469"/>
    </location>
</feature>
<evidence type="ECO:0000256" key="1">
    <source>
        <dbReference type="SAM" id="Phobius"/>
    </source>
</evidence>
<keyword evidence="1" id="KW-0812">Transmembrane</keyword>
<dbReference type="PANTHER" id="PTHR31170">
    <property type="entry name" value="BNAC04G53230D PROTEIN"/>
    <property type="match status" value="1"/>
</dbReference>
<sequence length="473" mass="54651">MDNNNNNNKSPELVISVPHNNFNLSNIDLKRLDSLDKAFEGDRQHKPTTKPLIQRVPSTLGIPDDFTKYFKPRVISIGPIHHGDPSLDDSEQLKLRLAAHFVRNIGVEEEMLYNAIKTEIGSLKECYDQKLLEPYDDEKLAWMMFLDGCAILQAILQGSYCYDQSGSSSTKMIIKHDLLTFLYLDMFLLENQLPYRVLELLITSSSSSKKGLSMKMIEWFVEEIVIFPAEIEQETPLKQKGEPVHLLDHLRKRLILKEEKKTTLLEKLGFMCQCHLFSISKHRTKVDYHYPWYRKAQELRNAGIWFQESETPRLTDVGFSRRLFMGKLWLPRIMVDDSTGTRFMNLIAYEMCPDFENDFTVTSYICFLDELIDDAGDVKLLRNDGVLHNVLGSDEEVAKLFNTMSTVLVPSPEIYLDVKLQIEDHCRRKWIRHAAQAYLTYFSSPWTFIAFMGANAALLMSAIQTYYAIISAK</sequence>
<dbReference type="PANTHER" id="PTHR31170:SF25">
    <property type="entry name" value="BNAA09G04570D PROTEIN"/>
    <property type="match status" value="1"/>
</dbReference>
<dbReference type="EMBL" id="VEPZ02000244">
    <property type="protein sequence ID" value="KAE8728938.1"/>
    <property type="molecule type" value="Genomic_DNA"/>
</dbReference>
<keyword evidence="3" id="KW-1185">Reference proteome</keyword>
<proteinExistence type="predicted"/>
<dbReference type="InterPro" id="IPR004158">
    <property type="entry name" value="DUF247_pln"/>
</dbReference>
<dbReference type="Proteomes" id="UP000436088">
    <property type="component" value="Unassembled WGS sequence"/>
</dbReference>